<evidence type="ECO:0000313" key="2">
    <source>
        <dbReference type="Proteomes" id="UP000789525"/>
    </source>
</evidence>
<dbReference type="Proteomes" id="UP000789525">
    <property type="component" value="Unassembled WGS sequence"/>
</dbReference>
<comment type="caution">
    <text evidence="1">The sequence shown here is derived from an EMBL/GenBank/DDBJ whole genome shotgun (WGS) entry which is preliminary data.</text>
</comment>
<keyword evidence="2" id="KW-1185">Reference proteome</keyword>
<accession>A0ACA9MW35</accession>
<feature type="non-terminal residue" evidence="1">
    <location>
        <position position="1"/>
    </location>
</feature>
<name>A0ACA9MW35_9GLOM</name>
<evidence type="ECO:0000313" key="1">
    <source>
        <dbReference type="EMBL" id="CAG8608704.1"/>
    </source>
</evidence>
<sequence>IVSAIVRTNSSKPPSLGRTVLECFVSLSPDCKTEDLEDLVYVIMDIYSLRGHHVDGEKIDVQKIVAKFRNLCIELAPLLSGCKRSDKDEHVFLVLDKVVQELPWESLPSLRKRSTSRIPSLSFLIDRLKLATLQQSNQKPLQKPLQSARTPLNPKKVYYVLNPDGDLKRTEDTFTPWLKQMKDVGWNGLIGRKPTEFELSNALSTADLFIYFGHGGAEQYIRGSKIRSLVKCSSVMLWGCSSGAMEEAGRFDRLGTPYNYLLGGCPLIVANLWDVTDRDIDKFAQAVFNKLELKPEKVKRYITNEVAHSVSVVTALGITIKSEWRSQIKAPFSLCHIISGDCEQRTKRSDGSEHAVVRGQRCKALVPSLPIYPRFSEKQHQSLSESFHLDGLRRSMQRFRQGTARSTASTSVADLEPSYRRIRASYESSEASYLTGKQFLNSLVRAKESMQPAIDQIRSLLHPIRRYPNDILSLIFLAAVKAEQDQEHSLISDNTIHSPRYKRRHIALVISQVCKAWRALAHATPELWYTVRLNLSRRSSLDTSKLAHFAYYAKAVPLDVVIYQLQPSFFSNYATMDSDDESEVTPLLDIVNNIGTLEIQLIHFRALPLLSRLGTKKLGRLKELLLRNDHIVLSTNLEFSLTNYLSSMSNLRKLTLIHVSLNLSLHDVGFSLPTLSQLIVHSPENVDTSFAETMDVVEMPYLTSITTNFMALRHSFSTSFSAGRIIAPNLTKFALVSEGKDTSTYLGNFLEEMTTIREMFLYGDFDPLSQPISQSFFKQTPLLHTLTINKMCQQFVDLLSAMDEVQEPLAFPVLLRLAVDWRAHLHWREAAGPFLIWVTRFSLAANKGSDTGQNEAGQAL</sequence>
<reference evidence="1" key="1">
    <citation type="submission" date="2021-06" db="EMBL/GenBank/DDBJ databases">
        <authorList>
            <person name="Kallberg Y."/>
            <person name="Tangrot J."/>
            <person name="Rosling A."/>
        </authorList>
    </citation>
    <scope>NUCLEOTIDE SEQUENCE</scope>
    <source>
        <strain evidence="1">CL356</strain>
    </source>
</reference>
<proteinExistence type="predicted"/>
<protein>
    <submittedName>
        <fullName evidence="1">16617_t:CDS:1</fullName>
    </submittedName>
</protein>
<gene>
    <name evidence="1" type="ORF">ACOLOM_LOCUS6942</name>
</gene>
<organism evidence="1 2">
    <name type="scientific">Acaulospora colombiana</name>
    <dbReference type="NCBI Taxonomy" id="27376"/>
    <lineage>
        <taxon>Eukaryota</taxon>
        <taxon>Fungi</taxon>
        <taxon>Fungi incertae sedis</taxon>
        <taxon>Mucoromycota</taxon>
        <taxon>Glomeromycotina</taxon>
        <taxon>Glomeromycetes</taxon>
        <taxon>Diversisporales</taxon>
        <taxon>Acaulosporaceae</taxon>
        <taxon>Acaulospora</taxon>
    </lineage>
</organism>
<dbReference type="EMBL" id="CAJVPT010014979">
    <property type="protein sequence ID" value="CAG8608704.1"/>
    <property type="molecule type" value="Genomic_DNA"/>
</dbReference>